<dbReference type="Proteomes" id="UP000054564">
    <property type="component" value="Unassembled WGS sequence"/>
</dbReference>
<dbReference type="EMBL" id="AJIL01000017">
    <property type="protein sequence ID" value="KNF03410.1"/>
    <property type="molecule type" value="Genomic_DNA"/>
</dbReference>
<dbReference type="PANTHER" id="PTHR47501:SF5">
    <property type="entry name" value="HAT C-TERMINAL DIMERISATION DOMAIN-CONTAINING PROTEIN"/>
    <property type="match status" value="1"/>
</dbReference>
<evidence type="ECO:0000313" key="2">
    <source>
        <dbReference type="EMBL" id="KNF03410.1"/>
    </source>
</evidence>
<dbReference type="PANTHER" id="PTHR47501">
    <property type="entry name" value="TRANSPOSASE-RELATED"/>
    <property type="match status" value="1"/>
</dbReference>
<feature type="region of interest" description="Disordered" evidence="1">
    <location>
        <begin position="99"/>
        <end position="134"/>
    </location>
</feature>
<sequence length="372" mass="42713">MPGIGIGLVLCQNTAQYPAAVLYWGARRNTEYFELSGSGFIGAQGRNTSLMVVIVVQVVIVFQFQFQQHLATTRKDWLHGIFKTPRQILTLRANPTPSFKAKELTHPKKRTYKTPSGSAKKSKRKKKHQPIETDSEFDGVEGALNLAQDSDQENAKVKKPRIKNNDPFDYIHNYFEPPFYASVTDTEEKQMYKCKWCASDYKKGIGCKLPLTKKDNNWKVKGSLKNAAFNTMVFNQLLMIWLIRFSLPWSRFNDFLLSVTFNYVRQGIHINSRTWAATEAHLLYLNLQSKVISDLQDHFDSDLKPQETQLKNHPVHDIWTTKGNHHTFLGISVGYITPDWIFQIYHLGMKYIASSHKGKLLAVPLQSHLCTF</sequence>
<organism evidence="2 3">
    <name type="scientific">Puccinia striiformis f. sp. tritici PST-78</name>
    <dbReference type="NCBI Taxonomy" id="1165861"/>
    <lineage>
        <taxon>Eukaryota</taxon>
        <taxon>Fungi</taxon>
        <taxon>Dikarya</taxon>
        <taxon>Basidiomycota</taxon>
        <taxon>Pucciniomycotina</taxon>
        <taxon>Pucciniomycetes</taxon>
        <taxon>Pucciniales</taxon>
        <taxon>Pucciniaceae</taxon>
        <taxon>Puccinia</taxon>
    </lineage>
</organism>
<gene>
    <name evidence="2" type="ORF">PSTG_03350</name>
</gene>
<protein>
    <submittedName>
        <fullName evidence="2">Uncharacterized protein</fullName>
    </submittedName>
</protein>
<accession>A0A0L0VWP0</accession>
<dbReference type="AlphaFoldDB" id="A0A0L0VWP0"/>
<comment type="caution">
    <text evidence="2">The sequence shown here is derived from an EMBL/GenBank/DDBJ whole genome shotgun (WGS) entry which is preliminary data.</text>
</comment>
<reference evidence="3" key="1">
    <citation type="submission" date="2014-03" db="EMBL/GenBank/DDBJ databases">
        <title>The Genome Sequence of Puccinia striiformis f. sp. tritici PST-78.</title>
        <authorList>
            <consortium name="The Broad Institute Genome Sequencing Platform"/>
            <person name="Cuomo C."/>
            <person name="Hulbert S."/>
            <person name="Chen X."/>
            <person name="Walker B."/>
            <person name="Young S.K."/>
            <person name="Zeng Q."/>
            <person name="Gargeya S."/>
            <person name="Fitzgerald M."/>
            <person name="Haas B."/>
            <person name="Abouelleil A."/>
            <person name="Alvarado L."/>
            <person name="Arachchi H.M."/>
            <person name="Berlin A.M."/>
            <person name="Chapman S.B."/>
            <person name="Goldberg J."/>
            <person name="Griggs A."/>
            <person name="Gujja S."/>
            <person name="Hansen M."/>
            <person name="Howarth C."/>
            <person name="Imamovic A."/>
            <person name="Larimer J."/>
            <person name="McCowan C."/>
            <person name="Montmayeur A."/>
            <person name="Murphy C."/>
            <person name="Neiman D."/>
            <person name="Pearson M."/>
            <person name="Priest M."/>
            <person name="Roberts A."/>
            <person name="Saif S."/>
            <person name="Shea T."/>
            <person name="Sisk P."/>
            <person name="Sykes S."/>
            <person name="Wortman J."/>
            <person name="Nusbaum C."/>
            <person name="Birren B."/>
        </authorList>
    </citation>
    <scope>NUCLEOTIDE SEQUENCE [LARGE SCALE GENOMIC DNA]</scope>
    <source>
        <strain evidence="3">race PST-78</strain>
    </source>
</reference>
<proteinExistence type="predicted"/>
<evidence type="ECO:0000313" key="3">
    <source>
        <dbReference type="Proteomes" id="UP000054564"/>
    </source>
</evidence>
<name>A0A0L0VWP0_9BASI</name>
<evidence type="ECO:0000256" key="1">
    <source>
        <dbReference type="SAM" id="MobiDB-lite"/>
    </source>
</evidence>
<keyword evidence="3" id="KW-1185">Reference proteome</keyword>